<dbReference type="AlphaFoldDB" id="A0A4U5MDT3"/>
<name>A0A4U5MDT3_STECR</name>
<keyword evidence="2" id="KW-0472">Membrane</keyword>
<sequence length="270" mass="29524">MSGSVKERSQKFERSGRVFDLLSFRSVNMNQSWYLVYAMTHILTAAALLTSCTGAKKKKNREETKKSTLSKNARTCAPSPAAVTHVSTAEKPPEARKQPLNALWKGSNHSAKASEKKSGKESLSQKSNKSATKKEELQSTQKASSNERISQKSSKESNQASDKSNENDGTSHGKTIPKSDEKKMEEPPTEGDLRSEYTMTSEEANADFPPLQKPTSAPTQSPTIRPTSVKASSLKQPSAKTLIQPSTYKSRLIKVTCEQPTQASLASVEE</sequence>
<gene>
    <name evidence="3" type="ORF">L596_023417</name>
</gene>
<feature type="transmembrane region" description="Helical" evidence="2">
    <location>
        <begin position="34"/>
        <end position="55"/>
    </location>
</feature>
<protein>
    <submittedName>
        <fullName evidence="3">Uncharacterized protein</fullName>
    </submittedName>
</protein>
<feature type="compositionally biased region" description="Polar residues" evidence="1">
    <location>
        <begin position="213"/>
        <end position="249"/>
    </location>
</feature>
<evidence type="ECO:0000256" key="1">
    <source>
        <dbReference type="SAM" id="MobiDB-lite"/>
    </source>
</evidence>
<reference evidence="3 4" key="2">
    <citation type="journal article" date="2019" name="G3 (Bethesda)">
        <title>Hybrid Assembly of the Genome of the Entomopathogenic Nematode Steinernema carpocapsae Identifies the X-Chromosome.</title>
        <authorList>
            <person name="Serra L."/>
            <person name="Macchietto M."/>
            <person name="Macias-Munoz A."/>
            <person name="McGill C.J."/>
            <person name="Rodriguez I.M."/>
            <person name="Rodriguez B."/>
            <person name="Murad R."/>
            <person name="Mortazavi A."/>
        </authorList>
    </citation>
    <scope>NUCLEOTIDE SEQUENCE [LARGE SCALE GENOMIC DNA]</scope>
    <source>
        <strain evidence="3 4">ALL</strain>
    </source>
</reference>
<keyword evidence="4" id="KW-1185">Reference proteome</keyword>
<proteinExistence type="predicted"/>
<evidence type="ECO:0000313" key="4">
    <source>
        <dbReference type="Proteomes" id="UP000298663"/>
    </source>
</evidence>
<dbReference type="Proteomes" id="UP000298663">
    <property type="component" value="Unassembled WGS sequence"/>
</dbReference>
<feature type="compositionally biased region" description="Basic and acidic residues" evidence="1">
    <location>
        <begin position="163"/>
        <end position="195"/>
    </location>
</feature>
<evidence type="ECO:0000313" key="3">
    <source>
        <dbReference type="EMBL" id="TKR67232.1"/>
    </source>
</evidence>
<feature type="compositionally biased region" description="Polar residues" evidence="1">
    <location>
        <begin position="138"/>
        <end position="148"/>
    </location>
</feature>
<dbReference type="EMBL" id="AZBU02000008">
    <property type="protein sequence ID" value="TKR67232.1"/>
    <property type="molecule type" value="Genomic_DNA"/>
</dbReference>
<comment type="caution">
    <text evidence="3">The sequence shown here is derived from an EMBL/GenBank/DDBJ whole genome shotgun (WGS) entry which is preliminary data.</text>
</comment>
<keyword evidence="2" id="KW-0812">Transmembrane</keyword>
<accession>A0A4U5MDT3</accession>
<evidence type="ECO:0000256" key="2">
    <source>
        <dbReference type="SAM" id="Phobius"/>
    </source>
</evidence>
<reference evidence="3 4" key="1">
    <citation type="journal article" date="2015" name="Genome Biol.">
        <title>Comparative genomics of Steinernema reveals deeply conserved gene regulatory networks.</title>
        <authorList>
            <person name="Dillman A.R."/>
            <person name="Macchietto M."/>
            <person name="Porter C.F."/>
            <person name="Rogers A."/>
            <person name="Williams B."/>
            <person name="Antoshechkin I."/>
            <person name="Lee M.M."/>
            <person name="Goodwin Z."/>
            <person name="Lu X."/>
            <person name="Lewis E.E."/>
            <person name="Goodrich-Blair H."/>
            <person name="Stock S.P."/>
            <person name="Adams B.J."/>
            <person name="Sternberg P.W."/>
            <person name="Mortazavi A."/>
        </authorList>
    </citation>
    <scope>NUCLEOTIDE SEQUENCE [LARGE SCALE GENOMIC DNA]</scope>
    <source>
        <strain evidence="3 4">ALL</strain>
    </source>
</reference>
<organism evidence="3 4">
    <name type="scientific">Steinernema carpocapsae</name>
    <name type="common">Entomopathogenic nematode</name>
    <dbReference type="NCBI Taxonomy" id="34508"/>
    <lineage>
        <taxon>Eukaryota</taxon>
        <taxon>Metazoa</taxon>
        <taxon>Ecdysozoa</taxon>
        <taxon>Nematoda</taxon>
        <taxon>Chromadorea</taxon>
        <taxon>Rhabditida</taxon>
        <taxon>Tylenchina</taxon>
        <taxon>Panagrolaimomorpha</taxon>
        <taxon>Strongyloidoidea</taxon>
        <taxon>Steinernematidae</taxon>
        <taxon>Steinernema</taxon>
    </lineage>
</organism>
<keyword evidence="2" id="KW-1133">Transmembrane helix</keyword>
<feature type="region of interest" description="Disordered" evidence="1">
    <location>
        <begin position="60"/>
        <end position="249"/>
    </location>
</feature>